<dbReference type="RefSeq" id="WP_144637009.1">
    <property type="nucleotide sequence ID" value="NZ_BNAX01000005.1"/>
</dbReference>
<dbReference type="EMBL" id="VJZA01000012">
    <property type="protein sequence ID" value="TVT23270.1"/>
    <property type="molecule type" value="Genomic_DNA"/>
</dbReference>
<comment type="similarity">
    <text evidence="1">Belongs to the HypE family.</text>
</comment>
<keyword evidence="5" id="KW-1185">Reference proteome</keyword>
<dbReference type="PIRSF" id="PIRSF005644">
    <property type="entry name" value="Hdrgns_mtr_HypE"/>
    <property type="match status" value="1"/>
</dbReference>
<evidence type="ECO:0000313" key="5">
    <source>
        <dbReference type="Proteomes" id="UP000318578"/>
    </source>
</evidence>
<evidence type="ECO:0000259" key="2">
    <source>
        <dbReference type="Pfam" id="PF00586"/>
    </source>
</evidence>
<dbReference type="AlphaFoldDB" id="A0A558AG79"/>
<comment type="caution">
    <text evidence="4">The sequence shown here is derived from an EMBL/GenBank/DDBJ whole genome shotgun (WGS) entry which is preliminary data.</text>
</comment>
<dbReference type="CDD" id="cd02197">
    <property type="entry name" value="HypE"/>
    <property type="match status" value="1"/>
</dbReference>
<feature type="domain" description="PurM-like C-terminal" evidence="3">
    <location>
        <begin position="182"/>
        <end position="330"/>
    </location>
</feature>
<dbReference type="InterPro" id="IPR011854">
    <property type="entry name" value="HypE"/>
</dbReference>
<dbReference type="InterPro" id="IPR036921">
    <property type="entry name" value="PurM-like_N_sf"/>
</dbReference>
<dbReference type="GO" id="GO:0051604">
    <property type="term" value="P:protein maturation"/>
    <property type="evidence" value="ECO:0007669"/>
    <property type="project" value="TreeGrafter"/>
</dbReference>
<protein>
    <submittedName>
        <fullName evidence="4">Hydrogenase expression/formation protein HypE</fullName>
    </submittedName>
</protein>
<organism evidence="4 5">
    <name type="scientific">Amycolatopsis acidiphila</name>
    <dbReference type="NCBI Taxonomy" id="715473"/>
    <lineage>
        <taxon>Bacteria</taxon>
        <taxon>Bacillati</taxon>
        <taxon>Actinomycetota</taxon>
        <taxon>Actinomycetes</taxon>
        <taxon>Pseudonocardiales</taxon>
        <taxon>Pseudonocardiaceae</taxon>
        <taxon>Amycolatopsis</taxon>
    </lineage>
</organism>
<dbReference type="OrthoDB" id="9801934at2"/>
<accession>A0A558AG79</accession>
<evidence type="ECO:0000313" key="4">
    <source>
        <dbReference type="EMBL" id="TVT23270.1"/>
    </source>
</evidence>
<dbReference type="PANTHER" id="PTHR30303:SF0">
    <property type="entry name" value="CARBAMOYL DEHYDRATASE HYPE"/>
    <property type="match status" value="1"/>
</dbReference>
<name>A0A558AG79_9PSEU</name>
<reference evidence="4 5" key="1">
    <citation type="submission" date="2019-07" db="EMBL/GenBank/DDBJ databases">
        <title>New species of Amycolatopsis and Streptomyces.</title>
        <authorList>
            <person name="Duangmal K."/>
            <person name="Teo W.F.A."/>
            <person name="Lipun K."/>
        </authorList>
    </citation>
    <scope>NUCLEOTIDE SEQUENCE [LARGE SCALE GENOMIC DNA]</scope>
    <source>
        <strain evidence="4 5">JCM 30562</strain>
    </source>
</reference>
<dbReference type="Gene3D" id="3.30.1330.10">
    <property type="entry name" value="PurM-like, N-terminal domain"/>
    <property type="match status" value="1"/>
</dbReference>
<dbReference type="InterPro" id="IPR010918">
    <property type="entry name" value="PurM-like_C_dom"/>
</dbReference>
<sequence length="356" mass="37298">MNTREEQVLDRIDRARRRRPRVREERITLSHGSGGKATHTLIEAIFLDAFRNPLLEPLEDAAALLIDGTRLALTTDSFVVSPLFFPGGDIGDLAVNGTVNDLAVSGARPLYLTAGFILEEGFPIADLTRIVESMRAAAERAGVQIVTGDTKVVQRGKADGCYVNTAGVGVIEYPGLGVSTVRPGDAVLVSGPIGEHGITIMLARGELDIDADLESDTAPVHELVAGLLARVPGVRALRDATRGGVATILNEVARAAEVAVVVDERAVPVAEEVRGASELLGIDPLYVACEGRVVVVVDGAAADEALAAMRAHPLGEQAAVIGRVAADPPGIVLLNTTFGGTRIVDLLVGDPLPRIC</sequence>
<dbReference type="InterPro" id="IPR016188">
    <property type="entry name" value="PurM-like_N"/>
</dbReference>
<feature type="domain" description="PurM-like N-terminal" evidence="2">
    <location>
        <begin position="59"/>
        <end position="171"/>
    </location>
</feature>
<evidence type="ECO:0000256" key="1">
    <source>
        <dbReference type="ARBA" id="ARBA00006243"/>
    </source>
</evidence>
<evidence type="ECO:0000259" key="3">
    <source>
        <dbReference type="Pfam" id="PF02769"/>
    </source>
</evidence>
<dbReference type="Pfam" id="PF02769">
    <property type="entry name" value="AIRS_C"/>
    <property type="match status" value="1"/>
</dbReference>
<proteinExistence type="inferred from homology"/>
<dbReference type="Gene3D" id="3.90.650.10">
    <property type="entry name" value="PurM-like C-terminal domain"/>
    <property type="match status" value="1"/>
</dbReference>
<dbReference type="Pfam" id="PF00586">
    <property type="entry name" value="AIRS"/>
    <property type="match status" value="1"/>
</dbReference>
<dbReference type="SUPFAM" id="SSF55326">
    <property type="entry name" value="PurM N-terminal domain-like"/>
    <property type="match status" value="1"/>
</dbReference>
<dbReference type="InterPro" id="IPR036676">
    <property type="entry name" value="PurM-like_C_sf"/>
</dbReference>
<dbReference type="SUPFAM" id="SSF56042">
    <property type="entry name" value="PurM C-terminal domain-like"/>
    <property type="match status" value="1"/>
</dbReference>
<gene>
    <name evidence="4" type="primary">hypE</name>
    <name evidence="4" type="ORF">FNH06_10260</name>
</gene>
<dbReference type="Proteomes" id="UP000318578">
    <property type="component" value="Unassembled WGS sequence"/>
</dbReference>
<dbReference type="PANTHER" id="PTHR30303">
    <property type="entry name" value="HYDROGENASE ISOENZYMES FORMATION PROTEIN HYPE"/>
    <property type="match status" value="1"/>
</dbReference>
<dbReference type="NCBIfam" id="TIGR02124">
    <property type="entry name" value="hypE"/>
    <property type="match status" value="1"/>
</dbReference>